<evidence type="ECO:0000256" key="8">
    <source>
        <dbReference type="ARBA" id="ARBA00022741"/>
    </source>
</evidence>
<dbReference type="RefSeq" id="WP_230066040.1">
    <property type="nucleotide sequence ID" value="NZ_BAABLL010000010.1"/>
</dbReference>
<sequence length="609" mass="63396">MASQSARRWASALLSPTGIAAVLGLAVVAVAAVLGPIIWGERASATDLLALSQPPTPEHLFGTDAAGRDVLARTLVATRLSVLMALAASGFGIVAGVLFGLLPGVLPARAGRFVVAVFNFAIAFPGLLITIFLSVIFGQGSLGAVLAIGLSIVPAYARLTHTLASSVDGRDFVAAARILGVGKSKVVFRHILPNIAGPLIVNASVTVGGALIAFASLSFLGLGVQPPEFDWGRMLSEGLGRIFVNPATALAPGIAVVLAGITFTLAGETIARATGVNPGPSSRLRPWRFAKILANDATAVAAQNAGTADKVLSVRNLRVAVPTDAGWFEPVKGISFSVARGELVGMVGESGSGKSLSCMAAAGLVEYPLRVCADLVEFDGVPLLQGERRPPGSSGRKIQRLLGTRLAMVFQDPMSSLNPALKVGTQVAEPGFLHGGLSRRAAWAKAVRRLEDVKIPLATKRAHQHPHELSGGMRQRVMIAMGLMGSPALIIADEPTTALDVTVQREVLSVLNDVHNDTGAAILMISHDMAVVTGLCTRVLVMYQGQLVEDLPTAELLAGKARHPYTRALLAAVPDMDTDRSLPMPTIAEGMDFSAGPSARGEELEEVLS</sequence>
<evidence type="ECO:0000256" key="9">
    <source>
        <dbReference type="ARBA" id="ARBA00022840"/>
    </source>
</evidence>
<dbReference type="EMBL" id="JBHSCQ010000022">
    <property type="protein sequence ID" value="MFC4266723.1"/>
    <property type="molecule type" value="Genomic_DNA"/>
</dbReference>
<keyword evidence="10" id="KW-1278">Translocase</keyword>
<accession>A0ABV8R437</accession>
<keyword evidence="12 13" id="KW-0472">Membrane</keyword>
<feature type="transmembrane region" description="Helical" evidence="13">
    <location>
        <begin position="80"/>
        <end position="101"/>
    </location>
</feature>
<dbReference type="InterPro" id="IPR027417">
    <property type="entry name" value="P-loop_NTPase"/>
</dbReference>
<dbReference type="InterPro" id="IPR050388">
    <property type="entry name" value="ABC_Ni/Peptide_Import"/>
</dbReference>
<dbReference type="PROSITE" id="PS50893">
    <property type="entry name" value="ABC_TRANSPORTER_2"/>
    <property type="match status" value="1"/>
</dbReference>
<dbReference type="Proteomes" id="UP001595773">
    <property type="component" value="Unassembled WGS sequence"/>
</dbReference>
<proteinExistence type="inferred from homology"/>
<keyword evidence="11 13" id="KW-1133">Transmembrane helix</keyword>
<dbReference type="Gene3D" id="1.10.3720.10">
    <property type="entry name" value="MetI-like"/>
    <property type="match status" value="1"/>
</dbReference>
<dbReference type="SMART" id="SM00382">
    <property type="entry name" value="AAA"/>
    <property type="match status" value="1"/>
</dbReference>
<keyword evidence="7 13" id="KW-0812">Transmembrane</keyword>
<name>A0ABV8R437_9MICC</name>
<evidence type="ECO:0000256" key="2">
    <source>
        <dbReference type="ARBA" id="ARBA00004202"/>
    </source>
</evidence>
<evidence type="ECO:0000256" key="7">
    <source>
        <dbReference type="ARBA" id="ARBA00022692"/>
    </source>
</evidence>
<protein>
    <submittedName>
        <fullName evidence="16">Dipeptide/oligopeptide/nickel ABC transporter permease/ATP-binding protein</fullName>
    </submittedName>
</protein>
<dbReference type="InterPro" id="IPR035906">
    <property type="entry name" value="MetI-like_sf"/>
</dbReference>
<keyword evidence="17" id="KW-1185">Reference proteome</keyword>
<dbReference type="Gene3D" id="3.40.50.300">
    <property type="entry name" value="P-loop containing nucleotide triphosphate hydrolases"/>
    <property type="match status" value="1"/>
</dbReference>
<dbReference type="SUPFAM" id="SSF161098">
    <property type="entry name" value="MetI-like"/>
    <property type="match status" value="1"/>
</dbReference>
<comment type="caution">
    <text evidence="16">The sequence shown here is derived from an EMBL/GenBank/DDBJ whole genome shotgun (WGS) entry which is preliminary data.</text>
</comment>
<dbReference type="CDD" id="cd06261">
    <property type="entry name" value="TM_PBP2"/>
    <property type="match status" value="1"/>
</dbReference>
<gene>
    <name evidence="16" type="ORF">ACFOW9_14030</name>
</gene>
<evidence type="ECO:0000313" key="16">
    <source>
        <dbReference type="EMBL" id="MFC4266723.1"/>
    </source>
</evidence>
<feature type="transmembrane region" description="Helical" evidence="13">
    <location>
        <begin position="12"/>
        <end position="39"/>
    </location>
</feature>
<dbReference type="Pfam" id="PF00528">
    <property type="entry name" value="BPD_transp_1"/>
    <property type="match status" value="1"/>
</dbReference>
<comment type="subcellular location">
    <subcellularLocation>
        <location evidence="13">Cell membrane</location>
        <topology evidence="13">Multi-pass membrane protein</topology>
    </subcellularLocation>
    <subcellularLocation>
        <location evidence="2">Cell membrane</location>
        <topology evidence="2">Peripheral membrane protein</topology>
    </subcellularLocation>
    <subcellularLocation>
        <location evidence="1">Membrane</location>
        <topology evidence="1">Multi-pass membrane protein</topology>
    </subcellularLocation>
</comment>
<evidence type="ECO:0000313" key="17">
    <source>
        <dbReference type="Proteomes" id="UP001595773"/>
    </source>
</evidence>
<evidence type="ECO:0000256" key="4">
    <source>
        <dbReference type="ARBA" id="ARBA00022448"/>
    </source>
</evidence>
<evidence type="ECO:0000256" key="5">
    <source>
        <dbReference type="ARBA" id="ARBA00022475"/>
    </source>
</evidence>
<dbReference type="SUPFAM" id="SSF52540">
    <property type="entry name" value="P-loop containing nucleoside triphosphate hydrolases"/>
    <property type="match status" value="1"/>
</dbReference>
<dbReference type="PANTHER" id="PTHR43297:SF14">
    <property type="entry name" value="ATPASE AAA-TYPE CORE DOMAIN-CONTAINING PROTEIN"/>
    <property type="match status" value="1"/>
</dbReference>
<evidence type="ECO:0000256" key="12">
    <source>
        <dbReference type="ARBA" id="ARBA00023136"/>
    </source>
</evidence>
<reference evidence="17" key="1">
    <citation type="journal article" date="2019" name="Int. J. Syst. Evol. Microbiol.">
        <title>The Global Catalogue of Microorganisms (GCM) 10K type strain sequencing project: providing services to taxonomists for standard genome sequencing and annotation.</title>
        <authorList>
            <consortium name="The Broad Institute Genomics Platform"/>
            <consortium name="The Broad Institute Genome Sequencing Center for Infectious Disease"/>
            <person name="Wu L."/>
            <person name="Ma J."/>
        </authorList>
    </citation>
    <scope>NUCLEOTIDE SEQUENCE [LARGE SCALE GENOMIC DNA]</scope>
    <source>
        <strain evidence="17">CGMCC 1.10698</strain>
    </source>
</reference>
<keyword evidence="5" id="KW-1003">Cell membrane</keyword>
<feature type="transmembrane region" description="Helical" evidence="13">
    <location>
        <begin position="113"/>
        <end position="136"/>
    </location>
</feature>
<feature type="domain" description="ABC transmembrane type-1" evidence="15">
    <location>
        <begin position="78"/>
        <end position="267"/>
    </location>
</feature>
<dbReference type="PROSITE" id="PS50928">
    <property type="entry name" value="ABC_TM1"/>
    <property type="match status" value="1"/>
</dbReference>
<evidence type="ECO:0000256" key="11">
    <source>
        <dbReference type="ARBA" id="ARBA00022989"/>
    </source>
</evidence>
<comment type="similarity">
    <text evidence="3">Belongs to the ABC transporter superfamily.</text>
</comment>
<keyword evidence="4 13" id="KW-0813">Transport</keyword>
<evidence type="ECO:0000256" key="1">
    <source>
        <dbReference type="ARBA" id="ARBA00004141"/>
    </source>
</evidence>
<keyword evidence="6" id="KW-0997">Cell inner membrane</keyword>
<dbReference type="PROSITE" id="PS00211">
    <property type="entry name" value="ABC_TRANSPORTER_1"/>
    <property type="match status" value="1"/>
</dbReference>
<evidence type="ECO:0000256" key="13">
    <source>
        <dbReference type="RuleBase" id="RU363032"/>
    </source>
</evidence>
<dbReference type="Pfam" id="PF00005">
    <property type="entry name" value="ABC_tran"/>
    <property type="match status" value="1"/>
</dbReference>
<dbReference type="InterPro" id="IPR000515">
    <property type="entry name" value="MetI-like"/>
</dbReference>
<feature type="transmembrane region" description="Helical" evidence="13">
    <location>
        <begin position="199"/>
        <end position="222"/>
    </location>
</feature>
<dbReference type="InterPro" id="IPR017871">
    <property type="entry name" value="ABC_transporter-like_CS"/>
</dbReference>
<evidence type="ECO:0000256" key="6">
    <source>
        <dbReference type="ARBA" id="ARBA00022519"/>
    </source>
</evidence>
<dbReference type="PANTHER" id="PTHR43297">
    <property type="entry name" value="OLIGOPEPTIDE TRANSPORT ATP-BINDING PROTEIN APPD"/>
    <property type="match status" value="1"/>
</dbReference>
<evidence type="ECO:0000256" key="10">
    <source>
        <dbReference type="ARBA" id="ARBA00022967"/>
    </source>
</evidence>
<evidence type="ECO:0000259" key="14">
    <source>
        <dbReference type="PROSITE" id="PS50893"/>
    </source>
</evidence>
<dbReference type="InterPro" id="IPR003593">
    <property type="entry name" value="AAA+_ATPase"/>
</dbReference>
<feature type="domain" description="ABC transporter" evidence="14">
    <location>
        <begin position="312"/>
        <end position="569"/>
    </location>
</feature>
<comment type="similarity">
    <text evidence="13">Belongs to the binding-protein-dependent transport system permease family.</text>
</comment>
<evidence type="ECO:0000256" key="3">
    <source>
        <dbReference type="ARBA" id="ARBA00005417"/>
    </source>
</evidence>
<dbReference type="InterPro" id="IPR003439">
    <property type="entry name" value="ABC_transporter-like_ATP-bd"/>
</dbReference>
<keyword evidence="8" id="KW-0547">Nucleotide-binding</keyword>
<dbReference type="CDD" id="cd03257">
    <property type="entry name" value="ABC_NikE_OppD_transporters"/>
    <property type="match status" value="1"/>
</dbReference>
<evidence type="ECO:0000259" key="15">
    <source>
        <dbReference type="PROSITE" id="PS50928"/>
    </source>
</evidence>
<feature type="transmembrane region" description="Helical" evidence="13">
    <location>
        <begin position="242"/>
        <end position="266"/>
    </location>
</feature>
<organism evidence="16 17">
    <name type="scientific">Arthrobacter cryoconiti</name>
    <dbReference type="NCBI Taxonomy" id="748907"/>
    <lineage>
        <taxon>Bacteria</taxon>
        <taxon>Bacillati</taxon>
        <taxon>Actinomycetota</taxon>
        <taxon>Actinomycetes</taxon>
        <taxon>Micrococcales</taxon>
        <taxon>Micrococcaceae</taxon>
        <taxon>Arthrobacter</taxon>
    </lineage>
</organism>
<keyword evidence="9" id="KW-0067">ATP-binding</keyword>